<accession>A0ABN7SNK9</accession>
<reference evidence="2 3" key="1">
    <citation type="submission" date="2021-04" db="EMBL/GenBank/DDBJ databases">
        <authorList>
            <person name="Bliznina A."/>
        </authorList>
    </citation>
    <scope>NUCLEOTIDE SEQUENCE [LARGE SCALE GENOMIC DNA]</scope>
</reference>
<evidence type="ECO:0000256" key="1">
    <source>
        <dbReference type="SAM" id="MobiDB-lite"/>
    </source>
</evidence>
<name>A0ABN7SNK9_OIKDI</name>
<dbReference type="Proteomes" id="UP001158576">
    <property type="component" value="Chromosome XSR"/>
</dbReference>
<organism evidence="2 3">
    <name type="scientific">Oikopleura dioica</name>
    <name type="common">Tunicate</name>
    <dbReference type="NCBI Taxonomy" id="34765"/>
    <lineage>
        <taxon>Eukaryota</taxon>
        <taxon>Metazoa</taxon>
        <taxon>Chordata</taxon>
        <taxon>Tunicata</taxon>
        <taxon>Appendicularia</taxon>
        <taxon>Copelata</taxon>
        <taxon>Oikopleuridae</taxon>
        <taxon>Oikopleura</taxon>
    </lineage>
</organism>
<dbReference type="EMBL" id="OU015569">
    <property type="protein sequence ID" value="CAG5099392.1"/>
    <property type="molecule type" value="Genomic_DNA"/>
</dbReference>
<protein>
    <submittedName>
        <fullName evidence="2">Oidioi.mRNA.OKI2018_I69.XSR.g16506.t1.cds</fullName>
    </submittedName>
</protein>
<proteinExistence type="predicted"/>
<keyword evidence="3" id="KW-1185">Reference proteome</keyword>
<evidence type="ECO:0000313" key="3">
    <source>
        <dbReference type="Proteomes" id="UP001158576"/>
    </source>
</evidence>
<gene>
    <name evidence="2" type="ORF">OKIOD_LOCUS8064</name>
</gene>
<evidence type="ECO:0000313" key="2">
    <source>
        <dbReference type="EMBL" id="CAG5099392.1"/>
    </source>
</evidence>
<feature type="region of interest" description="Disordered" evidence="1">
    <location>
        <begin position="136"/>
        <end position="175"/>
    </location>
</feature>
<sequence>MKLAAPLLAGLASADVCGDCDANIAEFNAWHAQSNIICSRYTHPRDYAQFADPRAAACKDCKVQCVPDNATCPGTDDLEAGFWNKTALKLKEQYVNRAEIQAAKKAAEKEAAALARNLTKEKNKYDKIVNKLAEKKAKSENKAWKESDWESWRENRRQENEAKRAQRKQEKKDAKAAAKALKELRKQQRLEKRALADKNKVLFAFYAELEEHYDVLCPEMHLIQDNQNMARKFNIWKQAQQ</sequence>